<evidence type="ECO:0000256" key="5">
    <source>
        <dbReference type="SAM" id="SignalP"/>
    </source>
</evidence>
<evidence type="ECO:0000256" key="1">
    <source>
        <dbReference type="ARBA" id="ARBA00004167"/>
    </source>
</evidence>
<accession>A0ABW9UVD9</accession>
<feature type="domain" description="TonB C-terminal" evidence="6">
    <location>
        <begin position="213"/>
        <end position="305"/>
    </location>
</feature>
<evidence type="ECO:0000313" key="7">
    <source>
        <dbReference type="EMBL" id="MXO68794.1"/>
    </source>
</evidence>
<evidence type="ECO:0000313" key="8">
    <source>
        <dbReference type="Proteomes" id="UP000444401"/>
    </source>
</evidence>
<feature type="signal peptide" evidence="5">
    <location>
        <begin position="1"/>
        <end position="24"/>
    </location>
</feature>
<dbReference type="RefSeq" id="WP_160733408.1">
    <property type="nucleotide sequence ID" value="NZ_WTYO01000003.1"/>
</dbReference>
<evidence type="ECO:0000256" key="3">
    <source>
        <dbReference type="ARBA" id="ARBA00022989"/>
    </source>
</evidence>
<comment type="subcellular location">
    <subcellularLocation>
        <location evidence="1">Membrane</location>
        <topology evidence="1">Single-pass membrane protein</topology>
    </subcellularLocation>
</comment>
<name>A0ABW9UVD9_9SPHN</name>
<keyword evidence="4" id="KW-0472">Membrane</keyword>
<dbReference type="SUPFAM" id="SSF74653">
    <property type="entry name" value="TolA/TonB C-terminal domain"/>
    <property type="match status" value="1"/>
</dbReference>
<reference evidence="7 8" key="1">
    <citation type="submission" date="2019-12" db="EMBL/GenBank/DDBJ databases">
        <title>Genomic-based taxomic classification of the family Erythrobacteraceae.</title>
        <authorList>
            <person name="Xu L."/>
        </authorList>
    </citation>
    <scope>NUCLEOTIDE SEQUENCE [LARGE SCALE GENOMIC DNA]</scope>
    <source>
        <strain evidence="7 8">H32</strain>
    </source>
</reference>
<dbReference type="EMBL" id="WTYO01000003">
    <property type="protein sequence ID" value="MXO68794.1"/>
    <property type="molecule type" value="Genomic_DNA"/>
</dbReference>
<dbReference type="Proteomes" id="UP000444401">
    <property type="component" value="Unassembled WGS sequence"/>
</dbReference>
<comment type="caution">
    <text evidence="7">The sequence shown here is derived from an EMBL/GenBank/DDBJ whole genome shotgun (WGS) entry which is preliminary data.</text>
</comment>
<dbReference type="InterPro" id="IPR037682">
    <property type="entry name" value="TonB_C"/>
</dbReference>
<evidence type="ECO:0000259" key="6">
    <source>
        <dbReference type="PROSITE" id="PS52015"/>
    </source>
</evidence>
<proteinExistence type="predicted"/>
<dbReference type="Pfam" id="PF03544">
    <property type="entry name" value="TonB_C"/>
    <property type="match status" value="1"/>
</dbReference>
<evidence type="ECO:0000256" key="4">
    <source>
        <dbReference type="ARBA" id="ARBA00023136"/>
    </source>
</evidence>
<dbReference type="InterPro" id="IPR006260">
    <property type="entry name" value="TonB/TolA_C"/>
</dbReference>
<gene>
    <name evidence="7" type="ORF">GRI72_08145</name>
</gene>
<evidence type="ECO:0000256" key="2">
    <source>
        <dbReference type="ARBA" id="ARBA00022692"/>
    </source>
</evidence>
<keyword evidence="8" id="KW-1185">Reference proteome</keyword>
<dbReference type="Gene3D" id="3.30.1150.10">
    <property type="match status" value="1"/>
</dbReference>
<keyword evidence="3" id="KW-1133">Transmembrane helix</keyword>
<organism evidence="7 8">
    <name type="scientific">Pelagerythrobacter marinus</name>
    <dbReference type="NCBI Taxonomy" id="538382"/>
    <lineage>
        <taxon>Bacteria</taxon>
        <taxon>Pseudomonadati</taxon>
        <taxon>Pseudomonadota</taxon>
        <taxon>Alphaproteobacteria</taxon>
        <taxon>Sphingomonadales</taxon>
        <taxon>Erythrobacteraceae</taxon>
        <taxon>Pelagerythrobacter</taxon>
    </lineage>
</organism>
<sequence length="305" mass="33400">MTAARQIGIACALLSALGGFAAQAAAKEPLVLRPASQWVLDYADDSCRMARTFGEGEEKTIFILERYEPGDRFSLIVGGDPLKAQLYTDTAFRFGPDGYEEEGAFRTGEMGEYSPIVLGSGLFLAAPPNLGERGGAEARDADAGTISVFDQAIAFEQEAAITWLEIQRGKRRPVRLALGSMGPPMAAMRKCTEELLTHWGIDLESHRALTREVRPKGNPGHWVVSRDYPGDLASKGVEGLVHFRLSVSAEGVPTDCHIQRSIRPRDFDEAVCNALMRRARFEPALDSQGRPVASYWRSTVNFLVP</sequence>
<feature type="chain" id="PRO_5046875253" evidence="5">
    <location>
        <begin position="25"/>
        <end position="305"/>
    </location>
</feature>
<keyword evidence="2" id="KW-0812">Transmembrane</keyword>
<keyword evidence="5" id="KW-0732">Signal</keyword>
<dbReference type="NCBIfam" id="TIGR01352">
    <property type="entry name" value="tonB_Cterm"/>
    <property type="match status" value="1"/>
</dbReference>
<dbReference type="PROSITE" id="PS52015">
    <property type="entry name" value="TONB_CTD"/>
    <property type="match status" value="1"/>
</dbReference>
<protein>
    <submittedName>
        <fullName evidence="7">TonB family protein</fullName>
    </submittedName>
</protein>